<dbReference type="RefSeq" id="WP_345718448.1">
    <property type="nucleotide sequence ID" value="NZ_BAABFP010000008.1"/>
</dbReference>
<name>A0ABW1JCE5_9ACTN</name>
<sequence>MSHGYQDQLCLELRSRDGRREFSGGCGFTDSSPRSETYGVFGGPGDDEFAYGPVSASVAAVVATRPGHPPVRITPIPISGFKQAAAAFVYRLPDHSAQWIFTGEDASGAQAKLGVR</sequence>
<keyword evidence="2" id="KW-1185">Reference proteome</keyword>
<reference evidence="2" key="1">
    <citation type="journal article" date="2019" name="Int. J. Syst. Evol. Microbiol.">
        <title>The Global Catalogue of Microorganisms (GCM) 10K type strain sequencing project: providing services to taxonomists for standard genome sequencing and annotation.</title>
        <authorList>
            <consortium name="The Broad Institute Genomics Platform"/>
            <consortium name="The Broad Institute Genome Sequencing Center for Infectious Disease"/>
            <person name="Wu L."/>
            <person name="Ma J."/>
        </authorList>
    </citation>
    <scope>NUCLEOTIDE SEQUENCE [LARGE SCALE GENOMIC DNA]</scope>
    <source>
        <strain evidence="2">KACC 14249</strain>
    </source>
</reference>
<organism evidence="1 2">
    <name type="scientific">Angustibacter luteus</name>
    <dbReference type="NCBI Taxonomy" id="658456"/>
    <lineage>
        <taxon>Bacteria</taxon>
        <taxon>Bacillati</taxon>
        <taxon>Actinomycetota</taxon>
        <taxon>Actinomycetes</taxon>
        <taxon>Kineosporiales</taxon>
        <taxon>Kineosporiaceae</taxon>
    </lineage>
</organism>
<evidence type="ECO:0000313" key="1">
    <source>
        <dbReference type="EMBL" id="MFC6006986.1"/>
    </source>
</evidence>
<gene>
    <name evidence="1" type="ORF">ACFQDO_07565</name>
</gene>
<protein>
    <submittedName>
        <fullName evidence="1">Uncharacterized protein</fullName>
    </submittedName>
</protein>
<evidence type="ECO:0000313" key="2">
    <source>
        <dbReference type="Proteomes" id="UP001596189"/>
    </source>
</evidence>
<dbReference type="EMBL" id="JBHSRD010000003">
    <property type="protein sequence ID" value="MFC6006986.1"/>
    <property type="molecule type" value="Genomic_DNA"/>
</dbReference>
<proteinExistence type="predicted"/>
<dbReference type="Proteomes" id="UP001596189">
    <property type="component" value="Unassembled WGS sequence"/>
</dbReference>
<accession>A0ABW1JCE5</accession>
<comment type="caution">
    <text evidence="1">The sequence shown here is derived from an EMBL/GenBank/DDBJ whole genome shotgun (WGS) entry which is preliminary data.</text>
</comment>